<sequence>MQRRFFIMPEFKAMELVAELMAIAARTAPKAGGKDFIELKILQGDSLEQLAIAMTRYGQEKGKKNFDRDGENVRRSDAVLLVGLKKAAKAGLDCGACGAARCADLEGPHEGPEFAGPICAWRLIDLGIALGSAAKTAGILNVDNRVMYRIGVVARKTGLMDAEVIAGIPISATGKNIYFDR</sequence>
<reference evidence="2" key="1">
    <citation type="journal article" date="2014" name="Gene">
        <title>Genome-guided analysis of transformation efficiency and carbon dioxide assimilation by Moorella thermoacetica Y72.</title>
        <authorList>
            <person name="Tsukahara K."/>
            <person name="Kita A."/>
            <person name="Nakashimada Y."/>
            <person name="Hoshino T."/>
            <person name="Murakami K."/>
        </authorList>
    </citation>
    <scope>NUCLEOTIDE SEQUENCE [LARGE SCALE GENOMIC DNA]</scope>
    <source>
        <strain evidence="2">Y72</strain>
    </source>
</reference>
<feature type="domain" description="DUF2148" evidence="1">
    <location>
        <begin position="115"/>
        <end position="181"/>
    </location>
</feature>
<protein>
    <submittedName>
        <fullName evidence="2">Uncharacterized protein containing a ferredoxin domain</fullName>
    </submittedName>
</protein>
<proteinExistence type="predicted"/>
<gene>
    <name evidence="2" type="ORF">MTY_2108</name>
</gene>
<dbReference type="EMBL" id="DF238840">
    <property type="protein sequence ID" value="GAF26768.1"/>
    <property type="molecule type" value="Genomic_DNA"/>
</dbReference>
<dbReference type="Pfam" id="PF09918">
    <property type="entry name" value="DUF2148"/>
    <property type="match status" value="1"/>
</dbReference>
<dbReference type="InterPro" id="IPR019224">
    <property type="entry name" value="DUF2148"/>
</dbReference>
<accession>A0A0S6UHA8</accession>
<organism evidence="2">
    <name type="scientific">Moorella thermoacetica Y72</name>
    <dbReference type="NCBI Taxonomy" id="1325331"/>
    <lineage>
        <taxon>Bacteria</taxon>
        <taxon>Bacillati</taxon>
        <taxon>Bacillota</taxon>
        <taxon>Clostridia</taxon>
        <taxon>Neomoorellales</taxon>
        <taxon>Neomoorellaceae</taxon>
        <taxon>Neomoorella</taxon>
    </lineage>
</organism>
<dbReference type="Proteomes" id="UP000063718">
    <property type="component" value="Unassembled WGS sequence"/>
</dbReference>
<dbReference type="PANTHER" id="PTHR40101">
    <property type="entry name" value="CONSERVED PROTEIN"/>
    <property type="match status" value="1"/>
</dbReference>
<evidence type="ECO:0000259" key="1">
    <source>
        <dbReference type="Pfam" id="PF09918"/>
    </source>
</evidence>
<name>A0A0S6UHA8_NEOTH</name>
<evidence type="ECO:0000313" key="2">
    <source>
        <dbReference type="EMBL" id="GAF26768.1"/>
    </source>
</evidence>
<dbReference type="PANTHER" id="PTHR40101:SF1">
    <property type="entry name" value="4FE-4S DOMAIN-CONTAINING PROTEIN"/>
    <property type="match status" value="1"/>
</dbReference>
<dbReference type="AlphaFoldDB" id="A0A0S6UHA8"/>